<dbReference type="Gene3D" id="1.10.287.110">
    <property type="entry name" value="DnaJ domain"/>
    <property type="match status" value="1"/>
</dbReference>
<gene>
    <name evidence="3" type="primary">LOC140008601</name>
</gene>
<evidence type="ECO:0000313" key="2">
    <source>
        <dbReference type="Proteomes" id="UP001652660"/>
    </source>
</evidence>
<reference evidence="3" key="1">
    <citation type="submission" date="2025-08" db="UniProtKB">
        <authorList>
            <consortium name="RefSeq"/>
        </authorList>
    </citation>
    <scope>IDENTIFICATION</scope>
    <source>
        <tissue evidence="3">Leaves</tissue>
    </source>
</reference>
<keyword evidence="2" id="KW-1185">Reference proteome</keyword>
<dbReference type="PROSITE" id="PS00636">
    <property type="entry name" value="DNAJ_1"/>
    <property type="match status" value="1"/>
</dbReference>
<accession>A0ABM4UQG2</accession>
<dbReference type="Pfam" id="PF00226">
    <property type="entry name" value="DnaJ"/>
    <property type="match status" value="1"/>
</dbReference>
<evidence type="ECO:0000259" key="1">
    <source>
        <dbReference type="PROSITE" id="PS50076"/>
    </source>
</evidence>
<dbReference type="CDD" id="cd06257">
    <property type="entry name" value="DnaJ"/>
    <property type="match status" value="1"/>
</dbReference>
<dbReference type="Proteomes" id="UP001652660">
    <property type="component" value="Chromosome 6c"/>
</dbReference>
<dbReference type="SMART" id="SM00271">
    <property type="entry name" value="DnaJ"/>
    <property type="match status" value="1"/>
</dbReference>
<dbReference type="PANTHER" id="PTHR24074">
    <property type="entry name" value="CO-CHAPERONE PROTEIN DJLA"/>
    <property type="match status" value="1"/>
</dbReference>
<feature type="domain" description="J" evidence="1">
    <location>
        <begin position="2"/>
        <end position="72"/>
    </location>
</feature>
<dbReference type="SUPFAM" id="SSF46565">
    <property type="entry name" value="Chaperone J-domain"/>
    <property type="match status" value="1"/>
</dbReference>
<dbReference type="PRINTS" id="PR00625">
    <property type="entry name" value="JDOMAIN"/>
</dbReference>
<dbReference type="PROSITE" id="PS50076">
    <property type="entry name" value="DNAJ_2"/>
    <property type="match status" value="1"/>
</dbReference>
<dbReference type="InterPro" id="IPR018253">
    <property type="entry name" value="DnaJ_domain_CS"/>
</dbReference>
<organism evidence="2 3">
    <name type="scientific">Coffea arabica</name>
    <name type="common">Arabian coffee</name>
    <dbReference type="NCBI Taxonomy" id="13443"/>
    <lineage>
        <taxon>Eukaryota</taxon>
        <taxon>Viridiplantae</taxon>
        <taxon>Streptophyta</taxon>
        <taxon>Embryophyta</taxon>
        <taxon>Tracheophyta</taxon>
        <taxon>Spermatophyta</taxon>
        <taxon>Magnoliopsida</taxon>
        <taxon>eudicotyledons</taxon>
        <taxon>Gunneridae</taxon>
        <taxon>Pentapetalae</taxon>
        <taxon>asterids</taxon>
        <taxon>lamiids</taxon>
        <taxon>Gentianales</taxon>
        <taxon>Rubiaceae</taxon>
        <taxon>Ixoroideae</taxon>
        <taxon>Gardenieae complex</taxon>
        <taxon>Bertiereae - Coffeeae clade</taxon>
        <taxon>Coffeeae</taxon>
        <taxon>Coffea</taxon>
    </lineage>
</organism>
<dbReference type="InterPro" id="IPR001623">
    <property type="entry name" value="DnaJ_domain"/>
</dbReference>
<proteinExistence type="predicted"/>
<protein>
    <submittedName>
        <fullName evidence="3">Chaperone protein dnaJ 72-like isoform X1</fullName>
    </submittedName>
</protein>
<name>A0ABM4UQG2_COFAR</name>
<evidence type="ECO:0000313" key="3">
    <source>
        <dbReference type="RefSeq" id="XP_071909520.1"/>
    </source>
</evidence>
<dbReference type="InterPro" id="IPR050817">
    <property type="entry name" value="DjlA_DnaK_co-chaperone"/>
</dbReference>
<dbReference type="RefSeq" id="XP_071909520.1">
    <property type="nucleotide sequence ID" value="XM_072053419.1"/>
</dbReference>
<sequence length="215" mass="23989">MDHYKILGVQRNASKEEIKQAFRSLAMQFHPDKHADSPKHLRDTATVKFKQLSEAYEILTDDRKRADYNISRYGTSSSSSASSWNTGCNQNHGYAKNYGYGYGGNYTHDYTASRGKRAGPSLQFELLFRFLNARTFVRTATITGVLIGAIYLIDDGVDALWNTKNSGVNGMGFVAPEENIHSNVPFAFVNSMNPQKSLEDALESIKEAKAVKDKS</sequence>
<dbReference type="GeneID" id="140008601"/>
<dbReference type="InterPro" id="IPR036869">
    <property type="entry name" value="J_dom_sf"/>
</dbReference>